<name>A0A8X6GJG8_TRICU</name>
<dbReference type="EMBL" id="BMAO01005689">
    <property type="protein sequence ID" value="GFR03200.1"/>
    <property type="molecule type" value="Genomic_DNA"/>
</dbReference>
<dbReference type="Proteomes" id="UP000887116">
    <property type="component" value="Unassembled WGS sequence"/>
</dbReference>
<protein>
    <submittedName>
        <fullName evidence="1">Uncharacterized protein</fullName>
    </submittedName>
</protein>
<proteinExistence type="predicted"/>
<organism evidence="1 2">
    <name type="scientific">Trichonephila clavata</name>
    <name type="common">Joro spider</name>
    <name type="synonym">Nephila clavata</name>
    <dbReference type="NCBI Taxonomy" id="2740835"/>
    <lineage>
        <taxon>Eukaryota</taxon>
        <taxon>Metazoa</taxon>
        <taxon>Ecdysozoa</taxon>
        <taxon>Arthropoda</taxon>
        <taxon>Chelicerata</taxon>
        <taxon>Arachnida</taxon>
        <taxon>Araneae</taxon>
        <taxon>Araneomorphae</taxon>
        <taxon>Entelegynae</taxon>
        <taxon>Araneoidea</taxon>
        <taxon>Nephilidae</taxon>
        <taxon>Trichonephila</taxon>
    </lineage>
</organism>
<comment type="caution">
    <text evidence="1">The sequence shown here is derived from an EMBL/GenBank/DDBJ whole genome shotgun (WGS) entry which is preliminary data.</text>
</comment>
<sequence>MNQKEKSNYAAVQYPVVESCLPAEVLKTWDRHRLSTEVPEDLALEKDKVRENSMTFLRHEVEGEEHRILAENGFGNLHKENPSSQKDKGVYEEENPTEALLTNIPSEQEEYLKTIMIRLRQKETFSKVLFGGGISPAAEHGRYTLTVESLDRKYSTKMSLFDQPKICSMLLRIRDESLLADLVARGIKSTDAGKDTPPIRVLLGVDVKGSILTGRIEVFQSGVSAVETLLG</sequence>
<evidence type="ECO:0000313" key="1">
    <source>
        <dbReference type="EMBL" id="GFR03200.1"/>
    </source>
</evidence>
<dbReference type="AlphaFoldDB" id="A0A8X6GJG8"/>
<reference evidence="1" key="1">
    <citation type="submission" date="2020-07" db="EMBL/GenBank/DDBJ databases">
        <title>Multicomponent nature underlies the extraordinary mechanical properties of spider dragline silk.</title>
        <authorList>
            <person name="Kono N."/>
            <person name="Nakamura H."/>
            <person name="Mori M."/>
            <person name="Yoshida Y."/>
            <person name="Ohtoshi R."/>
            <person name="Malay A.D."/>
            <person name="Moran D.A.P."/>
            <person name="Tomita M."/>
            <person name="Numata K."/>
            <person name="Arakawa K."/>
        </authorList>
    </citation>
    <scope>NUCLEOTIDE SEQUENCE</scope>
</reference>
<gene>
    <name evidence="1" type="primary">X975_02399</name>
    <name evidence="1" type="ORF">TNCT_270171</name>
</gene>
<accession>A0A8X6GJG8</accession>
<evidence type="ECO:0000313" key="2">
    <source>
        <dbReference type="Proteomes" id="UP000887116"/>
    </source>
</evidence>
<keyword evidence="2" id="KW-1185">Reference proteome</keyword>